<proteinExistence type="predicted"/>
<accession>A0A375A9L4</accession>
<organism evidence="1 2">
    <name type="scientific">Dickeya aquatica</name>
    <dbReference type="NCBI Taxonomy" id="1401087"/>
    <lineage>
        <taxon>Bacteria</taxon>
        <taxon>Pseudomonadati</taxon>
        <taxon>Pseudomonadota</taxon>
        <taxon>Gammaproteobacteria</taxon>
        <taxon>Enterobacterales</taxon>
        <taxon>Pectobacteriaceae</taxon>
        <taxon>Dickeya</taxon>
    </lineage>
</organism>
<sequence>MKILINVQNNWPDNVKELDSAKYDQNKIPWCGKELFFLHEDGRVYQRYVKMPFIVDVDELSLFSLTTKDDNSFLIEEITDWPEGVNIRKGFIRAQWGHKSNGCCWYVFPDGGNMYAYFDAPMIKEHHRIYNVMPFISYEVLS</sequence>
<evidence type="ECO:0000313" key="1">
    <source>
        <dbReference type="EMBL" id="SLM62802.1"/>
    </source>
</evidence>
<reference evidence="1 2" key="1">
    <citation type="submission" date="2016-09" db="EMBL/GenBank/DDBJ databases">
        <authorList>
            <person name="Reverchon S."/>
            <person name="Nasser W."/>
            <person name="Leonard S."/>
            <person name="Brochier C."/>
            <person name="Duprey A."/>
        </authorList>
    </citation>
    <scope>NUCLEOTIDE SEQUENCE [LARGE SCALE GENOMIC DNA]</scope>
    <source>
        <strain evidence="1 2">174/2</strain>
    </source>
</reference>
<dbReference type="AlphaFoldDB" id="A0A375A9L4"/>
<protein>
    <submittedName>
        <fullName evidence="1">Uncharacterized protein</fullName>
    </submittedName>
</protein>
<gene>
    <name evidence="1" type="ORF">DAQ1742_01865</name>
</gene>
<dbReference type="KEGG" id="daq:DAQ1742_01865"/>
<name>A0A375A9L4_9GAMM</name>
<evidence type="ECO:0000313" key="2">
    <source>
        <dbReference type="Proteomes" id="UP000294820"/>
    </source>
</evidence>
<dbReference type="RefSeq" id="WP_035342912.1">
    <property type="nucleotide sequence ID" value="NZ_LT615367.1"/>
</dbReference>
<keyword evidence="2" id="KW-1185">Reference proteome</keyword>
<dbReference type="Proteomes" id="UP000294820">
    <property type="component" value="Chromosome 1"/>
</dbReference>
<dbReference type="EMBL" id="LT615367">
    <property type="protein sequence ID" value="SLM62802.1"/>
    <property type="molecule type" value="Genomic_DNA"/>
</dbReference>